<dbReference type="RefSeq" id="XP_005346844.1">
    <property type="nucleotide sequence ID" value="XM_005346787.2"/>
</dbReference>
<gene>
    <name evidence="3" type="primary">Cep126</name>
</gene>
<keyword evidence="2" id="KW-1185">Reference proteome</keyword>
<feature type="region of interest" description="Disordered" evidence="1">
    <location>
        <begin position="663"/>
        <end position="683"/>
    </location>
</feature>
<dbReference type="PANTHER" id="PTHR31191">
    <property type="entry name" value="CENTROSOMAL PROTEIN CEP126"/>
    <property type="match status" value="1"/>
</dbReference>
<feature type="region of interest" description="Disordered" evidence="1">
    <location>
        <begin position="375"/>
        <end position="417"/>
    </location>
</feature>
<evidence type="ECO:0000256" key="1">
    <source>
        <dbReference type="SAM" id="MobiDB-lite"/>
    </source>
</evidence>
<dbReference type="Pfam" id="PF15352">
    <property type="entry name" value="K1377"/>
    <property type="match status" value="1"/>
</dbReference>
<proteinExistence type="predicted"/>
<dbReference type="PANTHER" id="PTHR31191:SF4">
    <property type="entry name" value="CENTROSOMAL PROTEIN OF 126 KDA"/>
    <property type="match status" value="1"/>
</dbReference>
<name>A0ABM0KI35_MICOH</name>
<feature type="compositionally biased region" description="Low complexity" evidence="1">
    <location>
        <begin position="446"/>
        <end position="466"/>
    </location>
</feature>
<feature type="region of interest" description="Disordered" evidence="1">
    <location>
        <begin position="724"/>
        <end position="759"/>
    </location>
</feature>
<accession>A0ABM0KI35</accession>
<feature type="compositionally biased region" description="Basic residues" evidence="1">
    <location>
        <begin position="742"/>
        <end position="754"/>
    </location>
</feature>
<evidence type="ECO:0000313" key="2">
    <source>
        <dbReference type="Proteomes" id="UP000694915"/>
    </source>
</evidence>
<feature type="compositionally biased region" description="Low complexity" evidence="1">
    <location>
        <begin position="1"/>
        <end position="25"/>
    </location>
</feature>
<feature type="region of interest" description="Disordered" evidence="1">
    <location>
        <begin position="986"/>
        <end position="1019"/>
    </location>
</feature>
<dbReference type="GeneID" id="101990387"/>
<feature type="region of interest" description="Disordered" evidence="1">
    <location>
        <begin position="1"/>
        <end position="42"/>
    </location>
</feature>
<evidence type="ECO:0000313" key="3">
    <source>
        <dbReference type="RefSeq" id="XP_005346844.1"/>
    </source>
</evidence>
<organism evidence="2 3">
    <name type="scientific">Microtus ochrogaster</name>
    <name type="common">Prairie vole</name>
    <dbReference type="NCBI Taxonomy" id="79684"/>
    <lineage>
        <taxon>Eukaryota</taxon>
        <taxon>Metazoa</taxon>
        <taxon>Chordata</taxon>
        <taxon>Craniata</taxon>
        <taxon>Vertebrata</taxon>
        <taxon>Euteleostomi</taxon>
        <taxon>Mammalia</taxon>
        <taxon>Eutheria</taxon>
        <taxon>Euarchontoglires</taxon>
        <taxon>Glires</taxon>
        <taxon>Rodentia</taxon>
        <taxon>Myomorpha</taxon>
        <taxon>Muroidea</taxon>
        <taxon>Cricetidae</taxon>
        <taxon>Arvicolinae</taxon>
        <taxon>Microtus</taxon>
    </lineage>
</organism>
<sequence length="1115" mass="123416">MLAGRPGAQSAGAGLGAGPSDSLGARDGSGRPRPGAYLDMKTHLEKNLEEERQILLQQQKICRNRARKYFVESNRRRKAFEEKRKEQEEREYQIRERILQQRKQKFEEVTEKFQRAHVPLSQRKKAVFHNPVPPLDEALKQIQESNLKSEVNIPLYQRPATNWRAIDSALPSALSKNDYKHQKYLVRRINHDKEITENNIASLATNKNVFQLKLEETQKRLENQHLSSLQKFCDEVNQITNSETLSSVDSLEAAEREEIYLTLSMAPSTSSQQSSVPLKSANLQSAHLNCFDEDNLSFSKTQHINNWLTNLDAQNTQPVASFSDMFSKSSVLPSWECLANKEQNPPTLSRAVERSTGTANDSVLLVCSPSVVALDKKGGNPSESHTVRTSDPADGALQRERPSGAESPTFKVSRAWTTPESLTQEAASFSIQEKLSELSQENRTASLPISSVPALSPSSQSGGPLSENNTCVKEINPVQCSDKLYEMKDVKCEKINYFNCNKEKLSLFSENFQATYAPQNSNSKDRKQKASGPSAPLCNVTPDCDLPDQHGLKPSIHEQNGVRLPKSILKKESRYEHGYLKALVINQGFKFRHQMAEAIRDSIELTRQKGKGTGTPKTIKKLRWLDESGNTENCADDSHPVRSRAGTAPQWLQYCHTSSGTRSLTSAPDCPAHSAGGKKATDDGVSENVADLGGCAVDSVPLNSSIPSGYSFAKQAWSACKREENKAPVHAGPIPAGDAKTPKSKAPRGAKVTRRMGSAKVQTGLVHVNRKATVSQPPSSNKANTLAQTQGKRIIPHPPPKPPTNIKSSKTVQVSPCHLDTPEHSQNTMTQNCLSSCVLPTECRLNQWTQESRLPFSDACSDLLTVTPALPSPYSPECQTAAKGNHSNGSRTGFQQDGTVYCTQKSPVCEESYQSLVPRSTEEESIFSWGRRNHGCQNERATDSAVTRRKQVVENKWRKLLEQKRKVSGSVGMKGTEQMIHFGQTVQSTSEPIQATRGPKTEEVSGSTSECSVPENLMNSSMPEDDILTAMNSKQLQKPSLSSSKPQPSNICAVSAEEEKVLQSLRHLNERLYYVQEAIFKNPSLKNTFQLIPLLTNQPRARPSPDVGSRVQRKY</sequence>
<feature type="region of interest" description="Disordered" evidence="1">
    <location>
        <begin position="517"/>
        <end position="536"/>
    </location>
</feature>
<dbReference type="Proteomes" id="UP000694915">
    <property type="component" value="Chromosome 5"/>
</dbReference>
<dbReference type="InterPro" id="IPR028257">
    <property type="entry name" value="CEP126"/>
</dbReference>
<protein>
    <submittedName>
        <fullName evidence="3">Centrosomal protein of 126 kDa isoform X1</fullName>
    </submittedName>
</protein>
<feature type="compositionally biased region" description="Polar residues" evidence="1">
    <location>
        <begin position="1004"/>
        <end position="1019"/>
    </location>
</feature>
<reference evidence="3" key="1">
    <citation type="submission" date="2025-08" db="UniProtKB">
        <authorList>
            <consortium name="RefSeq"/>
        </authorList>
    </citation>
    <scope>IDENTIFICATION</scope>
</reference>
<feature type="region of interest" description="Disordered" evidence="1">
    <location>
        <begin position="446"/>
        <end position="470"/>
    </location>
</feature>